<reference evidence="2" key="1">
    <citation type="submission" date="2018-04" db="EMBL/GenBank/DDBJ databases">
        <authorList>
            <person name="Cornet L."/>
        </authorList>
    </citation>
    <scope>NUCLEOTIDE SEQUENCE [LARGE SCALE GENOMIC DNA]</scope>
</reference>
<accession>A0A2W4UJB7</accession>
<evidence type="ECO:0000313" key="1">
    <source>
        <dbReference type="EMBL" id="PZO17019.1"/>
    </source>
</evidence>
<proteinExistence type="predicted"/>
<organism evidence="1 2">
    <name type="scientific">Leptolyngbya foveolarum</name>
    <dbReference type="NCBI Taxonomy" id="47253"/>
    <lineage>
        <taxon>Bacteria</taxon>
        <taxon>Bacillati</taxon>
        <taxon>Cyanobacteriota</taxon>
        <taxon>Cyanophyceae</taxon>
        <taxon>Leptolyngbyales</taxon>
        <taxon>Leptolyngbyaceae</taxon>
        <taxon>Leptolyngbya group</taxon>
        <taxon>Leptolyngbya</taxon>
    </lineage>
</organism>
<dbReference type="EMBL" id="QBMC01000073">
    <property type="protein sequence ID" value="PZO17019.1"/>
    <property type="molecule type" value="Genomic_DNA"/>
</dbReference>
<name>A0A2W4UJB7_9CYAN</name>
<sequence length="292" mass="31005">MMPLSAIALYHPPSLAQAIIPDATTLCAYSPDSGVSNALGMRAYITVGQVGDDTVFVFEQFSSPVLNENDSSILTDIKSRQTLTIYNQPIAEARQILVDSPQSYAALLGVEPAPTTDFSFAEVNDTLVCQDVSAENGAIAPTPPATTPAPAAPQTTFADLPNGNYRLASATYPPRVVEDAELIETGGALFLFRKFGDEVTGRFSYIDSDLGACFTGKIKGNEVTGQAYTDDDGFYQEESTAIFLGSGGYLKLGENQGGAPRTGERTYNMAVLNLETFSRINAGAVLPPESCP</sequence>
<comment type="caution">
    <text evidence="1">The sequence shown here is derived from an EMBL/GenBank/DDBJ whole genome shotgun (WGS) entry which is preliminary data.</text>
</comment>
<gene>
    <name evidence="1" type="ORF">DCF25_11745</name>
</gene>
<dbReference type="AlphaFoldDB" id="A0A2W4UJB7"/>
<dbReference type="Proteomes" id="UP000249354">
    <property type="component" value="Unassembled WGS sequence"/>
</dbReference>
<evidence type="ECO:0000313" key="2">
    <source>
        <dbReference type="Proteomes" id="UP000249354"/>
    </source>
</evidence>
<protein>
    <submittedName>
        <fullName evidence="1">Uncharacterized protein</fullName>
    </submittedName>
</protein>
<reference evidence="1 2" key="2">
    <citation type="submission" date="2018-06" db="EMBL/GenBank/DDBJ databases">
        <title>Metagenomic assembly of (sub)arctic Cyanobacteria and their associated microbiome from non-axenic cultures.</title>
        <authorList>
            <person name="Baurain D."/>
        </authorList>
    </citation>
    <scope>NUCLEOTIDE SEQUENCE [LARGE SCALE GENOMIC DNA]</scope>
    <source>
        <strain evidence="1">ULC129bin1</strain>
    </source>
</reference>